<organism evidence="2 3">
    <name type="scientific">Peribacillus simplex NBRC 15720 = DSM 1321</name>
    <dbReference type="NCBI Taxonomy" id="1349754"/>
    <lineage>
        <taxon>Bacteria</taxon>
        <taxon>Bacillati</taxon>
        <taxon>Bacillota</taxon>
        <taxon>Bacilli</taxon>
        <taxon>Bacillales</taxon>
        <taxon>Bacillaceae</taxon>
        <taxon>Peribacillus</taxon>
    </lineage>
</organism>
<dbReference type="PROSITE" id="PS50801">
    <property type="entry name" value="STAS"/>
    <property type="match status" value="1"/>
</dbReference>
<dbReference type="Gene3D" id="3.30.750.24">
    <property type="entry name" value="STAS domain"/>
    <property type="match status" value="1"/>
</dbReference>
<protein>
    <recommendedName>
        <fullName evidence="1">STAS domain-containing protein</fullName>
    </recommendedName>
</protein>
<feature type="domain" description="STAS" evidence="1">
    <location>
        <begin position="174"/>
        <end position="276"/>
    </location>
</feature>
<accession>A0A223EIK4</accession>
<dbReference type="CDD" id="cd07041">
    <property type="entry name" value="STAS_RsbR_RsbS_like"/>
    <property type="match status" value="1"/>
</dbReference>
<dbReference type="InterPro" id="IPR051932">
    <property type="entry name" value="Bact_StressResp_Reg"/>
</dbReference>
<evidence type="ECO:0000259" key="1">
    <source>
        <dbReference type="PROSITE" id="PS50801"/>
    </source>
</evidence>
<gene>
    <name evidence="2" type="ORF">BS1321_14570</name>
</gene>
<dbReference type="PANTHER" id="PTHR33745">
    <property type="entry name" value="RSBT ANTAGONIST PROTEIN RSBS-RELATED"/>
    <property type="match status" value="1"/>
</dbReference>
<dbReference type="InterPro" id="IPR002645">
    <property type="entry name" value="STAS_dom"/>
</dbReference>
<proteinExistence type="predicted"/>
<dbReference type="SUPFAM" id="SSF52091">
    <property type="entry name" value="SpoIIaa-like"/>
    <property type="match status" value="1"/>
</dbReference>
<dbReference type="EMBL" id="CP017704">
    <property type="protein sequence ID" value="ASS95043.1"/>
    <property type="molecule type" value="Genomic_DNA"/>
</dbReference>
<reference evidence="2 3" key="1">
    <citation type="submission" date="2016-10" db="EMBL/GenBank/DDBJ databases">
        <title>The whole genome sequencing and assembly of Bacillus simplex DSM 1321 strain.</title>
        <authorList>
            <person name="Park M.-K."/>
            <person name="Lee Y.-J."/>
            <person name="Yi H."/>
            <person name="Bahn Y.-S."/>
            <person name="Kim J.F."/>
            <person name="Lee D.-W."/>
        </authorList>
    </citation>
    <scope>NUCLEOTIDE SEQUENCE [LARGE SCALE GENOMIC DNA]</scope>
    <source>
        <strain evidence="2 3">DSM 1321</strain>
    </source>
</reference>
<dbReference type="Pfam" id="PF01740">
    <property type="entry name" value="STAS"/>
    <property type="match status" value="1"/>
</dbReference>
<name>A0A223EIK4_9BACI</name>
<dbReference type="OrthoDB" id="2456599at2"/>
<dbReference type="PANTHER" id="PTHR33745:SF8">
    <property type="entry name" value="BLUE-LIGHT PHOTORECEPTOR"/>
    <property type="match status" value="1"/>
</dbReference>
<evidence type="ECO:0000313" key="2">
    <source>
        <dbReference type="EMBL" id="ASS95043.1"/>
    </source>
</evidence>
<evidence type="ECO:0000313" key="3">
    <source>
        <dbReference type="Proteomes" id="UP000214618"/>
    </source>
</evidence>
<sequence length="287" mass="33064">MEELRMIGEKIEKFKYILVEHIELFEEEEPLYDFETSKEVRSKLIQIHADALIHGKAQAMESMKITGMEIGKRIVDMGIPLDKNIEEAQLVRNLFWSFIEEEVSNRYYSIEILLKASSIIDAILDQFIHCVSISYVNHYKEMAKMANDSLQKIKENQEVMEELSTPIVQTILKDVLLLPLIGRIDDWRMESMQSTVLRKCADLHAEVLIMDFSGITFTKESNMLSLLDQLVGALALMGTETMFVGFTPDVVKEIVKLDFANQVKSFLSFRQALEYLFKQRGLALQPV</sequence>
<dbReference type="GeneID" id="56473977"/>
<dbReference type="RefSeq" id="WP_063234100.1">
    <property type="nucleotide sequence ID" value="NZ_BCVO01000013.1"/>
</dbReference>
<dbReference type="Proteomes" id="UP000214618">
    <property type="component" value="Chromosome"/>
</dbReference>
<dbReference type="InterPro" id="IPR036513">
    <property type="entry name" value="STAS_dom_sf"/>
</dbReference>
<dbReference type="AlphaFoldDB" id="A0A223EIK4"/>